<dbReference type="InterPro" id="IPR000917">
    <property type="entry name" value="Sulfatase_N"/>
</dbReference>
<dbReference type="Gene3D" id="3.40.720.10">
    <property type="entry name" value="Alkaline Phosphatase, subunit A"/>
    <property type="match status" value="1"/>
</dbReference>
<proteinExistence type="inferred from homology"/>
<dbReference type="PANTHER" id="PTHR45953:SF1">
    <property type="entry name" value="IDURONATE 2-SULFATASE"/>
    <property type="match status" value="1"/>
</dbReference>
<evidence type="ECO:0000313" key="5">
    <source>
        <dbReference type="EMBL" id="MFC6704264.1"/>
    </source>
</evidence>
<evidence type="ECO:0000256" key="1">
    <source>
        <dbReference type="ARBA" id="ARBA00008779"/>
    </source>
</evidence>
<keyword evidence="2" id="KW-0479">Metal-binding</keyword>
<gene>
    <name evidence="5" type="ORF">ACFQDH_02990</name>
</gene>
<dbReference type="EMBL" id="JBHSWH010000001">
    <property type="protein sequence ID" value="MFC6704264.1"/>
    <property type="molecule type" value="Genomic_DNA"/>
</dbReference>
<dbReference type="Proteomes" id="UP001596298">
    <property type="component" value="Unassembled WGS sequence"/>
</dbReference>
<organism evidence="5 6">
    <name type="scientific">Flexivirga alba</name>
    <dbReference type="NCBI Taxonomy" id="702742"/>
    <lineage>
        <taxon>Bacteria</taxon>
        <taxon>Bacillati</taxon>
        <taxon>Actinomycetota</taxon>
        <taxon>Actinomycetes</taxon>
        <taxon>Micrococcales</taxon>
        <taxon>Dermacoccaceae</taxon>
        <taxon>Flexivirga</taxon>
    </lineage>
</organism>
<dbReference type="CDD" id="cd16033">
    <property type="entry name" value="sulfatase_like"/>
    <property type="match status" value="1"/>
</dbReference>
<dbReference type="RefSeq" id="WP_382398333.1">
    <property type="nucleotide sequence ID" value="NZ_JBHSWH010000001.1"/>
</dbReference>
<name>A0ABW2ACH3_9MICO</name>
<dbReference type="Pfam" id="PF00884">
    <property type="entry name" value="Sulfatase"/>
    <property type="match status" value="1"/>
</dbReference>
<dbReference type="PROSITE" id="PS00523">
    <property type="entry name" value="SULFATASE_1"/>
    <property type="match status" value="1"/>
</dbReference>
<dbReference type="InterPro" id="IPR024607">
    <property type="entry name" value="Sulfatase_CS"/>
</dbReference>
<dbReference type="SUPFAM" id="SSF53649">
    <property type="entry name" value="Alkaline phosphatase-like"/>
    <property type="match status" value="1"/>
</dbReference>
<comment type="caution">
    <text evidence="5">The sequence shown here is derived from an EMBL/GenBank/DDBJ whole genome shotgun (WGS) entry which is preliminary data.</text>
</comment>
<evidence type="ECO:0000313" key="6">
    <source>
        <dbReference type="Proteomes" id="UP001596298"/>
    </source>
</evidence>
<dbReference type="InterPro" id="IPR017850">
    <property type="entry name" value="Alkaline_phosphatase_core_sf"/>
</dbReference>
<sequence>MADPLNVLFLMTDQHRTDTLPCYGNSVVRAPNLDRIASNGTCFDRFYTPTAICTPARASLFTGVHPFRHGLFVNPERAGGAQAEVPENLTVLSEPLRRAGYRMGHAGKWHIGRDRGPEFYGIDGEHLPGALNPFTHPLYEKWLVDNDFPLFAVKDPIYGRAENGSGRGHLIAGRLQQPAEATMERFITEQALELLRGYASGGADDGSVPAPFWLTCSWFGPHLPYLIPDEYYDMYDPALVELPGSMAETFDGKPPVQRHYSEYWSADSFDTDEWRKLIAVYWGYVTLIDDCVGLLLDELERLGLDQRTAIMFTADHGEFTGAHRLNDKGPAMYEDIYRIPGLVCVPGRPAQRRSEFASLVDIAPTILDLAGAEPVEAHDGRSLTPLLAGAAPDEIDPAWREQIVAEFHGHHFPHSQRMLRDDRYKLVYNPESVHELYDLELDPYELHNLYTVPSYRAVRDDLELRLYAELVDRGDPAYTWMTYMTHVGEERAPDVDGVADAVAPGAATT</sequence>
<protein>
    <submittedName>
        <fullName evidence="5">Sulfatase-like hydrolase/transferase</fullName>
    </submittedName>
</protein>
<evidence type="ECO:0000256" key="3">
    <source>
        <dbReference type="ARBA" id="ARBA00022801"/>
    </source>
</evidence>
<keyword evidence="3" id="KW-0378">Hydrolase</keyword>
<evidence type="ECO:0000259" key="4">
    <source>
        <dbReference type="Pfam" id="PF00884"/>
    </source>
</evidence>
<dbReference type="PANTHER" id="PTHR45953">
    <property type="entry name" value="IDURONATE 2-SULFATASE"/>
    <property type="match status" value="1"/>
</dbReference>
<keyword evidence="6" id="KW-1185">Reference proteome</keyword>
<feature type="domain" description="Sulfatase N-terminal" evidence="4">
    <location>
        <begin position="6"/>
        <end position="372"/>
    </location>
</feature>
<accession>A0ABW2ACH3</accession>
<reference evidence="6" key="1">
    <citation type="journal article" date="2019" name="Int. J. Syst. Evol. Microbiol.">
        <title>The Global Catalogue of Microorganisms (GCM) 10K type strain sequencing project: providing services to taxonomists for standard genome sequencing and annotation.</title>
        <authorList>
            <consortium name="The Broad Institute Genomics Platform"/>
            <consortium name="The Broad Institute Genome Sequencing Center for Infectious Disease"/>
            <person name="Wu L."/>
            <person name="Ma J."/>
        </authorList>
    </citation>
    <scope>NUCLEOTIDE SEQUENCE [LARGE SCALE GENOMIC DNA]</scope>
    <source>
        <strain evidence="6">CCUG 58127</strain>
    </source>
</reference>
<evidence type="ECO:0000256" key="2">
    <source>
        <dbReference type="ARBA" id="ARBA00022723"/>
    </source>
</evidence>
<comment type="similarity">
    <text evidence="1">Belongs to the sulfatase family.</text>
</comment>